<dbReference type="Gene3D" id="3.90.930.60">
    <property type="match status" value="1"/>
</dbReference>
<reference evidence="1 2" key="1">
    <citation type="submission" date="2020-07" db="EMBL/GenBank/DDBJ databases">
        <title>Genomic Encyclopedia of Type Strains, Phase IV (KMG-IV): sequencing the most valuable type-strain genomes for metagenomic binning, comparative biology and taxonomic classification.</title>
        <authorList>
            <person name="Goeker M."/>
        </authorList>
    </citation>
    <scope>NUCLEOTIDE SEQUENCE [LARGE SCALE GENOMIC DNA]</scope>
    <source>
        <strain evidence="1 2">DSM 45533</strain>
    </source>
</reference>
<dbReference type="Gene3D" id="3.40.50.720">
    <property type="entry name" value="NAD(P)-binding Rossmann-like Domain"/>
    <property type="match status" value="1"/>
</dbReference>
<sequence>MTLPALAAGLMTTQGDGTLIITGGRQPRVFTGAAATRVLPRLLPLLDGHHTAEQIARRLELPAVQVAEIVALLDSSGLLDHDPDISGPAGPFWSRLGDPRGSAGVRRALSSDVLHVATSGPLAALLEADLRATGVALSPAVVDDPAPWWRRGTTVLPVTADGHHLDLGPLLRPGHSLCPACLAASRKAGPVPPEAANLAAALATAEVVALLLGHAPLLTGRRLHRIDLRTFEQHSLEVPPEPDCPTCDVPGDTIARHEWLVRRAPWDRPVEEEPDRWRDADLGSSPRFPLPDALAGLIRAACDRPALDTYLVGAAGLPYPVHRYSPRDDVLIATRADVSAVEPPDDLPAGATAWLVLVATPGRLHAAHGEAALRRSFLRAGRVLARLPATGAHHLVWTLRVPDGLRELLELDRGREQVAAVVGVYER</sequence>
<dbReference type="InterPro" id="IPR035985">
    <property type="entry name" value="Ubiquitin-activating_enz"/>
</dbReference>
<dbReference type="Proteomes" id="UP000530928">
    <property type="component" value="Unassembled WGS sequence"/>
</dbReference>
<dbReference type="InterPro" id="IPR000415">
    <property type="entry name" value="Nitroreductase-like"/>
</dbReference>
<evidence type="ECO:0000313" key="1">
    <source>
        <dbReference type="EMBL" id="MBA2888937.1"/>
    </source>
</evidence>
<dbReference type="RefSeq" id="WP_181607544.1">
    <property type="nucleotide sequence ID" value="NZ_BAABAM010000001.1"/>
</dbReference>
<organism evidence="1 2">
    <name type="scientific">Nonomuraea soli</name>
    <dbReference type="NCBI Taxonomy" id="1032476"/>
    <lineage>
        <taxon>Bacteria</taxon>
        <taxon>Bacillati</taxon>
        <taxon>Actinomycetota</taxon>
        <taxon>Actinomycetes</taxon>
        <taxon>Streptosporangiales</taxon>
        <taxon>Streptosporangiaceae</taxon>
        <taxon>Nonomuraea</taxon>
    </lineage>
</organism>
<keyword evidence="2" id="KW-1185">Reference proteome</keyword>
<dbReference type="SUPFAM" id="SSF69572">
    <property type="entry name" value="Activating enzymes of the ubiquitin-like proteins"/>
    <property type="match status" value="1"/>
</dbReference>
<dbReference type="GO" id="GO:0016491">
    <property type="term" value="F:oxidoreductase activity"/>
    <property type="evidence" value="ECO:0007669"/>
    <property type="project" value="InterPro"/>
</dbReference>
<dbReference type="EMBL" id="JACDUR010000001">
    <property type="protein sequence ID" value="MBA2888937.1"/>
    <property type="molecule type" value="Genomic_DNA"/>
</dbReference>
<dbReference type="GO" id="GO:0008641">
    <property type="term" value="F:ubiquitin-like modifier activating enzyme activity"/>
    <property type="evidence" value="ECO:0007669"/>
    <property type="project" value="InterPro"/>
</dbReference>
<proteinExistence type="predicted"/>
<dbReference type="AlphaFoldDB" id="A0A7W0HMP5"/>
<protein>
    <recommendedName>
        <fullName evidence="3">TOMM leader peptide-binding protein</fullName>
    </recommendedName>
</protein>
<evidence type="ECO:0000313" key="2">
    <source>
        <dbReference type="Proteomes" id="UP000530928"/>
    </source>
</evidence>
<evidence type="ECO:0008006" key="3">
    <source>
        <dbReference type="Google" id="ProtNLM"/>
    </source>
</evidence>
<accession>A0A7W0HMP5</accession>
<name>A0A7W0HMP5_9ACTN</name>
<gene>
    <name evidence="1" type="ORF">HNR30_000272</name>
</gene>
<dbReference type="Gene3D" id="3.40.109.10">
    <property type="entry name" value="NADH Oxidase"/>
    <property type="match status" value="1"/>
</dbReference>
<comment type="caution">
    <text evidence="1">The sequence shown here is derived from an EMBL/GenBank/DDBJ whole genome shotgun (WGS) entry which is preliminary data.</text>
</comment>